<keyword evidence="1" id="KW-1133">Transmembrane helix</keyword>
<reference evidence="2" key="1">
    <citation type="journal article" date="2014" name="Genome Announc.">
        <title>Genome sequence of the yeast Cyberlindnera fabianii (Hansenula fabianii).</title>
        <authorList>
            <person name="Freel K.C."/>
            <person name="Sarilar V."/>
            <person name="Neuveglise C."/>
            <person name="Devillers H."/>
            <person name="Friedrich A."/>
            <person name="Schacherer J."/>
        </authorList>
    </citation>
    <scope>NUCLEOTIDE SEQUENCE</scope>
    <source>
        <strain evidence="2">YJS4271</strain>
    </source>
</reference>
<dbReference type="AlphaFoldDB" id="A0A061AVJ5"/>
<gene>
    <name evidence="2" type="ORF">CYFA0S_06e03884g</name>
</gene>
<evidence type="ECO:0000256" key="1">
    <source>
        <dbReference type="SAM" id="Phobius"/>
    </source>
</evidence>
<evidence type="ECO:0000313" key="2">
    <source>
        <dbReference type="EMBL" id="CDR41205.1"/>
    </source>
</evidence>
<sequence>MEHRSQMEQSPLEPSQQQQWQVQGELTNLSDDYPRPQAPTLPQTAGNIGLYAFTSLFSLLYLIIILSIAYFIAINYRAHRLERTHHNRRHIYPLSFNKSTEFFILQDPVNHGLLNVYQKGNHHVSYHFVRDDTPMLRRWFSEQWKLADNTGFELARIYYRGSPWPYACVNFLLSRQQEEVHSTVRITPVKSNMLTTLPLKTVQDGLGSNNFQQHDTVRSKEVIREGATSAASAALSSVLSGGTKRGDISSTLTLCQDSSLINNALISPEQVGTKIPFEPLSLLNELSKAQRESHHVDVSLFKYFKIVTFKLVKDDKCWLKWNPVGYLDMTTITEQFGPICEEVGFISKDVPMHHSGYKLLLNTSRVDPISGLTTSFILQRNKRHFENV</sequence>
<accession>A0A061AVJ5</accession>
<name>A0A061AVJ5_CYBFA</name>
<keyword evidence="1" id="KW-0812">Transmembrane</keyword>
<dbReference type="VEuPathDB" id="FungiDB:BON22_3049"/>
<protein>
    <submittedName>
        <fullName evidence="2">CYFA0S06e03884g1_1</fullName>
    </submittedName>
</protein>
<feature type="transmembrane region" description="Helical" evidence="1">
    <location>
        <begin position="48"/>
        <end position="73"/>
    </location>
</feature>
<organism evidence="2">
    <name type="scientific">Cyberlindnera fabianii</name>
    <name type="common">Yeast</name>
    <name type="synonym">Hansenula fabianii</name>
    <dbReference type="NCBI Taxonomy" id="36022"/>
    <lineage>
        <taxon>Eukaryota</taxon>
        <taxon>Fungi</taxon>
        <taxon>Dikarya</taxon>
        <taxon>Ascomycota</taxon>
        <taxon>Saccharomycotina</taxon>
        <taxon>Saccharomycetes</taxon>
        <taxon>Phaffomycetales</taxon>
        <taxon>Phaffomycetaceae</taxon>
        <taxon>Cyberlindnera</taxon>
    </lineage>
</organism>
<proteinExistence type="predicted"/>
<dbReference type="EMBL" id="LK052891">
    <property type="protein sequence ID" value="CDR41205.1"/>
    <property type="molecule type" value="Genomic_DNA"/>
</dbReference>
<keyword evidence="1" id="KW-0472">Membrane</keyword>